<dbReference type="Proteomes" id="UP000324705">
    <property type="component" value="Chromosome 2A"/>
</dbReference>
<evidence type="ECO:0000313" key="3">
    <source>
        <dbReference type="Proteomes" id="UP000324705"/>
    </source>
</evidence>
<dbReference type="Gramene" id="TRITD2Av1G020260.1">
    <property type="protein sequence ID" value="TRITD2Av1G020260.1"/>
    <property type="gene ID" value="TRITD2Av1G020260"/>
</dbReference>
<name>A0A9R1NJA6_TRITD</name>
<accession>A0A9R1NJA6</accession>
<sequence>MPSIYYRHSRTWGHDDHYHIGDHHSASDMWQVNIIVDLCFLIILLCLQLFFFSSVIGSVGDGSWVLLIFAAICTEGLWDQVEVRN</sequence>
<keyword evidence="1" id="KW-1133">Transmembrane helix</keyword>
<evidence type="ECO:0000313" key="2">
    <source>
        <dbReference type="EMBL" id="VAH25933.1"/>
    </source>
</evidence>
<organism evidence="2 3">
    <name type="scientific">Triticum turgidum subsp. durum</name>
    <name type="common">Durum wheat</name>
    <name type="synonym">Triticum durum</name>
    <dbReference type="NCBI Taxonomy" id="4567"/>
    <lineage>
        <taxon>Eukaryota</taxon>
        <taxon>Viridiplantae</taxon>
        <taxon>Streptophyta</taxon>
        <taxon>Embryophyta</taxon>
        <taxon>Tracheophyta</taxon>
        <taxon>Spermatophyta</taxon>
        <taxon>Magnoliopsida</taxon>
        <taxon>Liliopsida</taxon>
        <taxon>Poales</taxon>
        <taxon>Poaceae</taxon>
        <taxon>BOP clade</taxon>
        <taxon>Pooideae</taxon>
        <taxon>Triticodae</taxon>
        <taxon>Triticeae</taxon>
        <taxon>Triticinae</taxon>
        <taxon>Triticum</taxon>
    </lineage>
</organism>
<protein>
    <submittedName>
        <fullName evidence="2">Uncharacterized protein</fullName>
    </submittedName>
</protein>
<proteinExistence type="predicted"/>
<dbReference type="EMBL" id="LT934113">
    <property type="protein sequence ID" value="VAH25933.1"/>
    <property type="molecule type" value="Genomic_DNA"/>
</dbReference>
<evidence type="ECO:0000256" key="1">
    <source>
        <dbReference type="SAM" id="Phobius"/>
    </source>
</evidence>
<feature type="transmembrane region" description="Helical" evidence="1">
    <location>
        <begin position="34"/>
        <end position="56"/>
    </location>
</feature>
<keyword evidence="3" id="KW-1185">Reference proteome</keyword>
<keyword evidence="1" id="KW-0472">Membrane</keyword>
<reference evidence="2 3" key="1">
    <citation type="submission" date="2017-09" db="EMBL/GenBank/DDBJ databases">
        <authorList>
            <consortium name="International Durum Wheat Genome Sequencing Consortium (IDWGSC)"/>
            <person name="Milanesi L."/>
        </authorList>
    </citation>
    <scope>NUCLEOTIDE SEQUENCE [LARGE SCALE GENOMIC DNA]</scope>
    <source>
        <strain evidence="3">cv. Svevo</strain>
    </source>
</reference>
<gene>
    <name evidence="2" type="ORF">TRITD_2Av1G020260</name>
</gene>
<dbReference type="AlphaFoldDB" id="A0A9R1NJA6"/>
<keyword evidence="1" id="KW-0812">Transmembrane</keyword>